<feature type="transmembrane region" description="Helical" evidence="1">
    <location>
        <begin position="6"/>
        <end position="30"/>
    </location>
</feature>
<gene>
    <name evidence="2" type="ORF">G7082_13160</name>
</gene>
<feature type="transmembrane region" description="Helical" evidence="1">
    <location>
        <begin position="42"/>
        <end position="62"/>
    </location>
</feature>
<evidence type="ECO:0000313" key="3">
    <source>
        <dbReference type="Proteomes" id="UP000501747"/>
    </source>
</evidence>
<feature type="transmembrane region" description="Helical" evidence="1">
    <location>
        <begin position="82"/>
        <end position="105"/>
    </location>
</feature>
<keyword evidence="1" id="KW-0812">Transmembrane</keyword>
<keyword evidence="1" id="KW-0472">Membrane</keyword>
<dbReference type="KEGG" id="vhy:G7082_13160"/>
<dbReference type="RefSeq" id="WP_166035626.1">
    <property type="nucleotide sequence ID" value="NZ_CP049887.1"/>
</dbReference>
<dbReference type="Proteomes" id="UP000501747">
    <property type="component" value="Chromosome"/>
</dbReference>
<evidence type="ECO:0000313" key="2">
    <source>
        <dbReference type="EMBL" id="QIL49378.1"/>
    </source>
</evidence>
<evidence type="ECO:0000256" key="1">
    <source>
        <dbReference type="SAM" id="Phobius"/>
    </source>
</evidence>
<proteinExistence type="predicted"/>
<keyword evidence="1" id="KW-1133">Transmembrane helix</keyword>
<organism evidence="2 3">
    <name type="scientific">Vagococcus hydrophili</name>
    <dbReference type="NCBI Taxonomy" id="2714947"/>
    <lineage>
        <taxon>Bacteria</taxon>
        <taxon>Bacillati</taxon>
        <taxon>Bacillota</taxon>
        <taxon>Bacilli</taxon>
        <taxon>Lactobacillales</taxon>
        <taxon>Enterococcaceae</taxon>
        <taxon>Vagococcus</taxon>
    </lineage>
</organism>
<dbReference type="InterPro" id="IPR008407">
    <property type="entry name" value="Brnchd-chn_aa_trnsp_AzlD"/>
</dbReference>
<dbReference type="EMBL" id="CP049887">
    <property type="protein sequence ID" value="QIL49378.1"/>
    <property type="molecule type" value="Genomic_DNA"/>
</dbReference>
<dbReference type="AlphaFoldDB" id="A0A6G8AWE5"/>
<dbReference type="Pfam" id="PF05437">
    <property type="entry name" value="AzlD"/>
    <property type="match status" value="1"/>
</dbReference>
<keyword evidence="3" id="KW-1185">Reference proteome</keyword>
<name>A0A6G8AWE5_9ENTE</name>
<sequence>MINDNWLIILTIIGCGIVTWLPRVIPFIFSKKMVFSTRTKKFMSYIPMCILTALFAQTLFVSKNSEMTGINTENLLASIPTIIIGFWTKSLIWTVVTGIVTMGLIRYLM</sequence>
<protein>
    <submittedName>
        <fullName evidence="2">AzlD domain-containing protein</fullName>
    </submittedName>
</protein>
<reference evidence="2 3" key="1">
    <citation type="submission" date="2020-03" db="EMBL/GenBank/DDBJ databases">
        <title>Vagococcus sp. nov., isolated from beetles.</title>
        <authorList>
            <person name="Hyun D.-W."/>
            <person name="Bae J.-W."/>
        </authorList>
    </citation>
    <scope>NUCLEOTIDE SEQUENCE [LARGE SCALE GENOMIC DNA]</scope>
    <source>
        <strain evidence="2 3">HDW17B</strain>
    </source>
</reference>
<accession>A0A6G8AWE5</accession>